<dbReference type="InterPro" id="IPR005225">
    <property type="entry name" value="Small_GTP-bd"/>
</dbReference>
<dbReference type="SUPFAM" id="SSF54980">
    <property type="entry name" value="EF-G C-terminal domain-like"/>
    <property type="match status" value="2"/>
</dbReference>
<evidence type="ECO:0000256" key="2">
    <source>
        <dbReference type="ARBA" id="ARBA00022917"/>
    </source>
</evidence>
<dbReference type="PRINTS" id="PR01037">
    <property type="entry name" value="TCRTETOQM"/>
</dbReference>
<dbReference type="SMART" id="SM00889">
    <property type="entry name" value="EFG_IV"/>
    <property type="match status" value="1"/>
</dbReference>
<dbReference type="CDD" id="cd01684">
    <property type="entry name" value="Tet_like_IV"/>
    <property type="match status" value="1"/>
</dbReference>
<name>A0A7W7W6X2_9ACTN</name>
<comment type="caution">
    <text evidence="6">The sequence shown here is derived from an EMBL/GenBank/DDBJ whole genome shotgun (WGS) entry which is preliminary data.</text>
</comment>
<dbReference type="InterPro" id="IPR031157">
    <property type="entry name" value="G_TR_CS"/>
</dbReference>
<evidence type="ECO:0000313" key="7">
    <source>
        <dbReference type="Proteomes" id="UP000534286"/>
    </source>
</evidence>
<dbReference type="PROSITE" id="PS51722">
    <property type="entry name" value="G_TR_2"/>
    <property type="match status" value="1"/>
</dbReference>
<dbReference type="InterPro" id="IPR000795">
    <property type="entry name" value="T_Tr_GTP-bd_dom"/>
</dbReference>
<keyword evidence="3" id="KW-0342">GTP-binding</keyword>
<dbReference type="Pfam" id="PF03764">
    <property type="entry name" value="EFG_IV"/>
    <property type="match status" value="1"/>
</dbReference>
<dbReference type="InterPro" id="IPR020568">
    <property type="entry name" value="Ribosomal_Su5_D2-typ_SF"/>
</dbReference>
<sequence>MHILNIGILAHVDAGKTSLTERLLFDTGTIDLLGSVDTGSTQTDTDDIERRRGITIRSAVASFAVGALQVNLIDTPGHSDFIAEVERALGVLDGAILVLSAVEGVQAQTRVLMKTLRAMRLPTLIFVNKIDRAGARHDGLVADIRRKLAQQIIPMNTVRQAGSPDARAVANSLDDPDFHSRVAETLGENDDTLLAGLVAGAIPSGDRLLAGIRTQTAAGLLHPVFFGSAMTGQGVEALIGGISRLLPPVPGTEESRLPSPAPGTEKDGPRGTVFAIERGGTGEKIAYLRMHAGEVRARQRITSYRREADGGVSEENGQITALQVVGPARRDTRHLTAGNIAKVWGLPHIRVGDQIGSAYGLTGQPHFAPPTLETLARPKRAEQAALLHAALVNLADRDPLIHTRAVPGEGTSVVLYGEVQKEVIAETLFHDFGVEAVFEPSRTIYIERPVGAGEAYEEISRHGHNEFFATVGLRIEPAAGPGITFRREVERGSLPRPFHRAIEDAVRQTLGQGIYGWAVTDCAVTLTRTGYAPPISTAGDFRNLTPLVLMRALDTAGTRVYEPCHAFEVEVPSDGLSAVTAQLAALGADIRESYGDTETWSLRGDIPARQVPEFERHLPGLSHGEGVWWSRPYGDRRVSGPVPVRERSDGNPLNRKEYLRYLARRGTAR</sequence>
<dbReference type="PANTHER" id="PTHR43261:SF1">
    <property type="entry name" value="RIBOSOME-RELEASING FACTOR 2, MITOCHONDRIAL"/>
    <property type="match status" value="1"/>
</dbReference>
<dbReference type="GO" id="GO:0032790">
    <property type="term" value="P:ribosome disassembly"/>
    <property type="evidence" value="ECO:0007669"/>
    <property type="project" value="TreeGrafter"/>
</dbReference>
<keyword evidence="1" id="KW-0547">Nucleotide-binding</keyword>
<dbReference type="Proteomes" id="UP000534286">
    <property type="component" value="Unassembled WGS sequence"/>
</dbReference>
<accession>A0A7W7W6X2</accession>
<dbReference type="EMBL" id="JACHJU010000001">
    <property type="protein sequence ID" value="MBB4936268.1"/>
    <property type="molecule type" value="Genomic_DNA"/>
</dbReference>
<dbReference type="RefSeq" id="WP_184752701.1">
    <property type="nucleotide sequence ID" value="NZ_BAABEK010000002.1"/>
</dbReference>
<evidence type="ECO:0000256" key="4">
    <source>
        <dbReference type="SAM" id="MobiDB-lite"/>
    </source>
</evidence>
<organism evidence="6 7">
    <name type="scientific">Streptosporangium album</name>
    <dbReference type="NCBI Taxonomy" id="47479"/>
    <lineage>
        <taxon>Bacteria</taxon>
        <taxon>Bacillati</taxon>
        <taxon>Actinomycetota</taxon>
        <taxon>Actinomycetes</taxon>
        <taxon>Streptosporangiales</taxon>
        <taxon>Streptosporangiaceae</taxon>
        <taxon>Streptosporangium</taxon>
    </lineage>
</organism>
<dbReference type="InterPro" id="IPR009000">
    <property type="entry name" value="Transl_B-barrel_sf"/>
</dbReference>
<dbReference type="PANTHER" id="PTHR43261">
    <property type="entry name" value="TRANSLATION ELONGATION FACTOR G-RELATED"/>
    <property type="match status" value="1"/>
</dbReference>
<feature type="domain" description="Tr-type G" evidence="5">
    <location>
        <begin position="1"/>
        <end position="251"/>
    </location>
</feature>
<dbReference type="GO" id="GO:0006412">
    <property type="term" value="P:translation"/>
    <property type="evidence" value="ECO:0007669"/>
    <property type="project" value="UniProtKB-KW"/>
</dbReference>
<evidence type="ECO:0000256" key="1">
    <source>
        <dbReference type="ARBA" id="ARBA00022741"/>
    </source>
</evidence>
<reference evidence="6 7" key="1">
    <citation type="submission" date="2020-08" db="EMBL/GenBank/DDBJ databases">
        <title>Sequencing the genomes of 1000 actinobacteria strains.</title>
        <authorList>
            <person name="Klenk H.-P."/>
        </authorList>
    </citation>
    <scope>NUCLEOTIDE SEQUENCE [LARGE SCALE GENOMIC DNA]</scope>
    <source>
        <strain evidence="6 7">DSM 43023</strain>
    </source>
</reference>
<protein>
    <submittedName>
        <fullName evidence="6">Ribosomal protection tetracycline resistance protein</fullName>
    </submittedName>
</protein>
<dbReference type="InterPro" id="IPR014721">
    <property type="entry name" value="Ribsml_uS5_D2-typ_fold_subgr"/>
</dbReference>
<evidence type="ECO:0000259" key="5">
    <source>
        <dbReference type="PROSITE" id="PS51722"/>
    </source>
</evidence>
<dbReference type="Gene3D" id="2.40.30.10">
    <property type="entry name" value="Translation factors"/>
    <property type="match status" value="1"/>
</dbReference>
<dbReference type="GO" id="GO:0003924">
    <property type="term" value="F:GTPase activity"/>
    <property type="evidence" value="ECO:0007669"/>
    <property type="project" value="InterPro"/>
</dbReference>
<dbReference type="Pfam" id="PF00009">
    <property type="entry name" value="GTP_EFTU"/>
    <property type="match status" value="1"/>
</dbReference>
<dbReference type="PROSITE" id="PS00301">
    <property type="entry name" value="G_TR_1"/>
    <property type="match status" value="1"/>
</dbReference>
<dbReference type="InterPro" id="IPR005517">
    <property type="entry name" value="Transl_elong_EFG/EF2_IV"/>
</dbReference>
<dbReference type="SUPFAM" id="SSF52540">
    <property type="entry name" value="P-loop containing nucleoside triphosphate hydrolases"/>
    <property type="match status" value="1"/>
</dbReference>
<dbReference type="GO" id="GO:0005525">
    <property type="term" value="F:GTP binding"/>
    <property type="evidence" value="ECO:0007669"/>
    <property type="project" value="UniProtKB-KW"/>
</dbReference>
<dbReference type="Pfam" id="PF00679">
    <property type="entry name" value="EFG_C"/>
    <property type="match status" value="1"/>
</dbReference>
<keyword evidence="7" id="KW-1185">Reference proteome</keyword>
<dbReference type="InterPro" id="IPR000640">
    <property type="entry name" value="EFG_V-like"/>
</dbReference>
<dbReference type="Gene3D" id="3.30.230.10">
    <property type="match status" value="1"/>
</dbReference>
<keyword evidence="2" id="KW-0648">Protein biosynthesis</keyword>
<evidence type="ECO:0000313" key="6">
    <source>
        <dbReference type="EMBL" id="MBB4936268.1"/>
    </source>
</evidence>
<gene>
    <name evidence="6" type="ORF">FHR32_000573</name>
</gene>
<dbReference type="InterPro" id="IPR035647">
    <property type="entry name" value="EFG_III/V"/>
</dbReference>
<proteinExistence type="predicted"/>
<dbReference type="SUPFAM" id="SSF50447">
    <property type="entry name" value="Translation proteins"/>
    <property type="match status" value="1"/>
</dbReference>
<feature type="region of interest" description="Disordered" evidence="4">
    <location>
        <begin position="249"/>
        <end position="271"/>
    </location>
</feature>
<dbReference type="Gene3D" id="3.40.50.300">
    <property type="entry name" value="P-loop containing nucleotide triphosphate hydrolases"/>
    <property type="match status" value="1"/>
</dbReference>
<dbReference type="FunFam" id="3.40.50.300:FF:002549">
    <property type="entry name" value="Tetracycline resistance protein, GTP-binding elongation family"/>
    <property type="match status" value="1"/>
</dbReference>
<dbReference type="InterPro" id="IPR027417">
    <property type="entry name" value="P-loop_NTPase"/>
</dbReference>
<dbReference type="AlphaFoldDB" id="A0A7W7W6X2"/>
<dbReference type="NCBIfam" id="TIGR00231">
    <property type="entry name" value="small_GTP"/>
    <property type="match status" value="1"/>
</dbReference>
<dbReference type="SUPFAM" id="SSF54211">
    <property type="entry name" value="Ribosomal protein S5 domain 2-like"/>
    <property type="match status" value="1"/>
</dbReference>
<dbReference type="PRINTS" id="PR00315">
    <property type="entry name" value="ELONGATNFCT"/>
</dbReference>
<evidence type="ECO:0000256" key="3">
    <source>
        <dbReference type="ARBA" id="ARBA00023134"/>
    </source>
</evidence>
<dbReference type="CDD" id="cd04168">
    <property type="entry name" value="TetM_like"/>
    <property type="match status" value="1"/>
</dbReference>